<dbReference type="PANTHER" id="PTHR33747:SF1">
    <property type="entry name" value="ADENYLATE CYCLASE-ASSOCIATED CAP C-TERMINAL DOMAIN-CONTAINING PROTEIN"/>
    <property type="match status" value="1"/>
</dbReference>
<dbReference type="InterPro" id="IPR032710">
    <property type="entry name" value="NTF2-like_dom_sf"/>
</dbReference>
<evidence type="ECO:0000313" key="3">
    <source>
        <dbReference type="Proteomes" id="UP000319941"/>
    </source>
</evidence>
<name>A0A558HKL6_9GAMM</name>
<dbReference type="OrthoDB" id="21421at2"/>
<dbReference type="InterPro" id="IPR004027">
    <property type="entry name" value="SEC_C_motif"/>
</dbReference>
<proteinExistence type="predicted"/>
<sequence length="159" mass="17931">MSSVPPKICPCQPAISSARRYGDCCQPIHADICCADSPERLMRARFSAFCLGLTDFLIDSWDTTSCPSRASLEAPGPRWLALEVIESEQCGNDGMVRFQATFFEQGNFQQLQELSRFRHDGHHWRYIDGDATWLTLDVGRNDACPCQSGKKMKRCCMTK</sequence>
<dbReference type="InterPro" id="IPR048469">
    <property type="entry name" value="YchJ-like_M"/>
</dbReference>
<gene>
    <name evidence="2" type="ORF">FQP86_11310</name>
</gene>
<reference evidence="2 3" key="1">
    <citation type="submission" date="2019-07" db="EMBL/GenBank/DDBJ databases">
        <title>Diversity of Bacteria from Kongsfjorden, Arctic.</title>
        <authorList>
            <person name="Yu Y."/>
        </authorList>
    </citation>
    <scope>NUCLEOTIDE SEQUENCE [LARGE SCALE GENOMIC DNA]</scope>
    <source>
        <strain evidence="2 3">SM1923</strain>
    </source>
</reference>
<evidence type="ECO:0000313" key="2">
    <source>
        <dbReference type="EMBL" id="TVU69686.1"/>
    </source>
</evidence>
<protein>
    <submittedName>
        <fullName evidence="2">Zinc chelation protein SecC</fullName>
    </submittedName>
</protein>
<dbReference type="RefSeq" id="WP_144727674.1">
    <property type="nucleotide sequence ID" value="NZ_CAWOWR010000127.1"/>
</dbReference>
<comment type="caution">
    <text evidence="2">The sequence shown here is derived from an EMBL/GenBank/DDBJ whole genome shotgun (WGS) entry which is preliminary data.</text>
</comment>
<dbReference type="AlphaFoldDB" id="A0A558HKL6"/>
<keyword evidence="3" id="KW-1185">Reference proteome</keyword>
<dbReference type="Pfam" id="PF02810">
    <property type="entry name" value="SEC-C"/>
    <property type="match status" value="1"/>
</dbReference>
<accession>A0A558HKL6</accession>
<dbReference type="Proteomes" id="UP000319941">
    <property type="component" value="Unassembled WGS sequence"/>
</dbReference>
<dbReference type="Pfam" id="PF17775">
    <property type="entry name" value="YchJ_M-like"/>
    <property type="match status" value="1"/>
</dbReference>
<evidence type="ECO:0000259" key="1">
    <source>
        <dbReference type="Pfam" id="PF17775"/>
    </source>
</evidence>
<organism evidence="2 3">
    <name type="scientific">Cobetia crustatorum</name>
    <dbReference type="NCBI Taxonomy" id="553385"/>
    <lineage>
        <taxon>Bacteria</taxon>
        <taxon>Pseudomonadati</taxon>
        <taxon>Pseudomonadota</taxon>
        <taxon>Gammaproteobacteria</taxon>
        <taxon>Oceanospirillales</taxon>
        <taxon>Halomonadaceae</taxon>
        <taxon>Cobetia</taxon>
    </lineage>
</organism>
<dbReference type="EMBL" id="VNFH01000007">
    <property type="protein sequence ID" value="TVU69686.1"/>
    <property type="molecule type" value="Genomic_DNA"/>
</dbReference>
<dbReference type="SUPFAM" id="SSF54427">
    <property type="entry name" value="NTF2-like"/>
    <property type="match status" value="1"/>
</dbReference>
<dbReference type="STRING" id="553385.GCA_000591415_02856"/>
<dbReference type="SUPFAM" id="SSF103642">
    <property type="entry name" value="Sec-C motif"/>
    <property type="match status" value="1"/>
</dbReference>
<feature type="domain" description="YchJ-like middle NTF2-like" evidence="1">
    <location>
        <begin position="37"/>
        <end position="129"/>
    </location>
</feature>
<dbReference type="PANTHER" id="PTHR33747">
    <property type="entry name" value="UPF0225 PROTEIN SCO1677"/>
    <property type="match status" value="1"/>
</dbReference>
<dbReference type="Gene3D" id="3.10.450.50">
    <property type="match status" value="1"/>
</dbReference>